<dbReference type="AlphaFoldDB" id="A0A1H6SJX2"/>
<proteinExistence type="predicted"/>
<dbReference type="InterPro" id="IPR007696">
    <property type="entry name" value="DNA_mismatch_repair_MutS_core"/>
</dbReference>
<evidence type="ECO:0000313" key="8">
    <source>
        <dbReference type="Proteomes" id="UP000183077"/>
    </source>
</evidence>
<dbReference type="Gene3D" id="3.40.50.300">
    <property type="entry name" value="P-loop containing nucleotide triphosphate hydrolases"/>
    <property type="match status" value="1"/>
</dbReference>
<dbReference type="Proteomes" id="UP000183077">
    <property type="component" value="Unassembled WGS sequence"/>
</dbReference>
<evidence type="ECO:0000256" key="3">
    <source>
        <dbReference type="ARBA" id="ARBA00023125"/>
    </source>
</evidence>
<evidence type="ECO:0000256" key="1">
    <source>
        <dbReference type="ARBA" id="ARBA00022741"/>
    </source>
</evidence>
<dbReference type="GO" id="GO:0140664">
    <property type="term" value="F:ATP-dependent DNA damage sensor activity"/>
    <property type="evidence" value="ECO:0007669"/>
    <property type="project" value="InterPro"/>
</dbReference>
<keyword evidence="2" id="KW-0067">ATP-binding</keyword>
<dbReference type="SUPFAM" id="SSF48334">
    <property type="entry name" value="DNA repair protein MutS, domain III"/>
    <property type="match status" value="1"/>
</dbReference>
<dbReference type="SMART" id="SM00533">
    <property type="entry name" value="MUTSd"/>
    <property type="match status" value="1"/>
</dbReference>
<evidence type="ECO:0000256" key="4">
    <source>
        <dbReference type="SAM" id="Coils"/>
    </source>
</evidence>
<evidence type="ECO:0000313" key="7">
    <source>
        <dbReference type="EMBL" id="SEI68269.1"/>
    </source>
</evidence>
<dbReference type="SMART" id="SM00534">
    <property type="entry name" value="MUTSac"/>
    <property type="match status" value="1"/>
</dbReference>
<feature type="domain" description="DNA mismatch repair proteins mutS family" evidence="6">
    <location>
        <begin position="335"/>
        <end position="520"/>
    </location>
</feature>
<dbReference type="RefSeq" id="WP_074744852.1">
    <property type="nucleotide sequence ID" value="NZ_FNYS01000003.1"/>
</dbReference>
<evidence type="ECO:0000259" key="5">
    <source>
        <dbReference type="SMART" id="SM00533"/>
    </source>
</evidence>
<dbReference type="PANTHER" id="PTHR48466">
    <property type="entry name" value="OS10G0509000 PROTEIN-RELATED"/>
    <property type="match status" value="1"/>
</dbReference>
<dbReference type="EMBL" id="FNYS01000003">
    <property type="protein sequence ID" value="SEI68269.1"/>
    <property type="molecule type" value="Genomic_DNA"/>
</dbReference>
<dbReference type="InterPro" id="IPR036187">
    <property type="entry name" value="DNA_mismatch_repair_MutS_sf"/>
</dbReference>
<keyword evidence="3" id="KW-0238">DNA-binding</keyword>
<dbReference type="NCBIfam" id="TIGR01069">
    <property type="entry name" value="mutS2"/>
    <property type="match status" value="1"/>
</dbReference>
<feature type="coiled-coil region" evidence="4">
    <location>
        <begin position="628"/>
        <end position="671"/>
    </location>
</feature>
<evidence type="ECO:0000256" key="2">
    <source>
        <dbReference type="ARBA" id="ARBA00022840"/>
    </source>
</evidence>
<dbReference type="PANTHER" id="PTHR48466:SF2">
    <property type="entry name" value="OS10G0509000 PROTEIN"/>
    <property type="match status" value="1"/>
</dbReference>
<dbReference type="GO" id="GO:0016887">
    <property type="term" value="F:ATP hydrolysis activity"/>
    <property type="evidence" value="ECO:0007669"/>
    <property type="project" value="InterPro"/>
</dbReference>
<organism evidence="7 8">
    <name type="scientific">Myroides marinus</name>
    <dbReference type="NCBI Taxonomy" id="703342"/>
    <lineage>
        <taxon>Bacteria</taxon>
        <taxon>Pseudomonadati</taxon>
        <taxon>Bacteroidota</taxon>
        <taxon>Flavobacteriia</taxon>
        <taxon>Flavobacteriales</taxon>
        <taxon>Flavobacteriaceae</taxon>
        <taxon>Myroides</taxon>
    </lineage>
</organism>
<dbReference type="SUPFAM" id="SSF52540">
    <property type="entry name" value="P-loop containing nucleoside triphosphate hydrolases"/>
    <property type="match status" value="1"/>
</dbReference>
<dbReference type="InterPro" id="IPR005747">
    <property type="entry name" value="MutS2"/>
</dbReference>
<protein>
    <submittedName>
        <fullName evidence="7">DNA mismatch repair protein MutS2</fullName>
    </submittedName>
</protein>
<dbReference type="GO" id="GO:0006298">
    <property type="term" value="P:mismatch repair"/>
    <property type="evidence" value="ECO:0007669"/>
    <property type="project" value="InterPro"/>
</dbReference>
<feature type="coiled-coil region" evidence="4">
    <location>
        <begin position="516"/>
        <end position="578"/>
    </location>
</feature>
<dbReference type="PIRSF" id="PIRSF005814">
    <property type="entry name" value="MutS_YshD"/>
    <property type="match status" value="1"/>
</dbReference>
<keyword evidence="1" id="KW-0547">Nucleotide-binding</keyword>
<dbReference type="InterPro" id="IPR027417">
    <property type="entry name" value="P-loop_NTPase"/>
</dbReference>
<dbReference type="GO" id="GO:0045910">
    <property type="term" value="P:negative regulation of DNA recombination"/>
    <property type="evidence" value="ECO:0007669"/>
    <property type="project" value="InterPro"/>
</dbReference>
<accession>A0A1H6SJX2</accession>
<dbReference type="InterPro" id="IPR000432">
    <property type="entry name" value="DNA_mismatch_repair_MutS_C"/>
</dbReference>
<dbReference type="InterPro" id="IPR045076">
    <property type="entry name" value="MutS"/>
</dbReference>
<reference evidence="7 8" key="1">
    <citation type="submission" date="2016-10" db="EMBL/GenBank/DDBJ databases">
        <authorList>
            <person name="de Groot N.N."/>
        </authorList>
    </citation>
    <scope>NUCLEOTIDE SEQUENCE [LARGE SCALE GENOMIC DNA]</scope>
    <source>
        <strain evidence="7 8">DSM 23048</strain>
    </source>
</reference>
<dbReference type="Pfam" id="PF00488">
    <property type="entry name" value="MutS_V"/>
    <property type="match status" value="1"/>
</dbReference>
<dbReference type="GO" id="GO:0005524">
    <property type="term" value="F:ATP binding"/>
    <property type="evidence" value="ECO:0007669"/>
    <property type="project" value="UniProtKB-KW"/>
</dbReference>
<evidence type="ECO:0000259" key="6">
    <source>
        <dbReference type="SMART" id="SM00534"/>
    </source>
</evidence>
<dbReference type="GO" id="GO:0030983">
    <property type="term" value="F:mismatched DNA binding"/>
    <property type="evidence" value="ECO:0007669"/>
    <property type="project" value="InterPro"/>
</dbReference>
<sequence length="724" mass="83258">MTSINTKTLQDLEFNTVLETISALCTTEAGKEAAMEICPFKTEEGTMRALRQTSEYVSSYTNNNIIPNHYFDSIGYELKFLGIENSFLEVSSFKKIATLTETTITLISFLKKFEEYYPNLYFEAQQTPLEKSILKEIDNVLDKYGEIKDNASLDLLNIRKNINLVRGKINQSFGSALTQYNSSGYLDDIRETVVENRRVLAVIAMHRRKVKGSVLGTSKTGSIVYIEPEATLRYSRELNNLEYEEREEIVRILKNLTNVIRPFRDLLLEYQSFLTYIDVTAGKAKYANKINGLLPEISKEREMFFREAYHPILLLNNREKNKPTYPQTITLEHDSRIIVISGPNAGGKSITLKTIGLLQLMLQSGLLIPVHERSKTFLFDRILTDIGDNQSIENHLSTYSYRLKNMNYFLKKCNDNTLFLIDEFGTGSDPELGGALAEVFLEELYDRGAYGIITTHYTNLKILANELPNATNANMLFDEKSLEPMYKLNVGQAGSSFTFEVAQKNGIPFSLINRAKKKVEGDKVRFDKTIANLQKERHKLERTSQNLKEEETKARDESKKMETINAKIQDKLERYQELFDSNQRLVALGQRLDDLSEKYFNNKSKKTLFGEVLKVVEIENSKRQKITIKEKKEKEIKQQELLKEVEQKVEVIRKEKKEEKAKKQLQDAQKKTNFPLKVGDRVRMIDGRSVGTIDVIEKNKATVNYGIFTSKVSLDQLEMVERKK</sequence>
<dbReference type="GeneID" id="82256166"/>
<dbReference type="GO" id="GO:0004519">
    <property type="term" value="F:endonuclease activity"/>
    <property type="evidence" value="ECO:0007669"/>
    <property type="project" value="InterPro"/>
</dbReference>
<name>A0A1H6SJX2_9FLAO</name>
<feature type="domain" description="DNA mismatch repair protein MutS core" evidence="5">
    <location>
        <begin position="12"/>
        <end position="316"/>
    </location>
</feature>
<gene>
    <name evidence="7" type="ORF">SAMN04488018_10337</name>
</gene>
<keyword evidence="4" id="KW-0175">Coiled coil</keyword>